<feature type="region of interest" description="Disordered" evidence="9">
    <location>
        <begin position="1"/>
        <end position="54"/>
    </location>
</feature>
<feature type="transmembrane region" description="Helical" evidence="10">
    <location>
        <begin position="104"/>
        <end position="123"/>
    </location>
</feature>
<dbReference type="GO" id="GO:0022857">
    <property type="term" value="F:transmembrane transporter activity"/>
    <property type="evidence" value="ECO:0007669"/>
    <property type="project" value="InterPro"/>
</dbReference>
<reference evidence="12 13" key="1">
    <citation type="submission" date="2018-10" db="EMBL/GenBank/DDBJ databases">
        <title>Fifty Aureobasidium pullulans genomes reveal a recombining polyextremotolerant generalist.</title>
        <authorList>
            <person name="Gostincar C."/>
            <person name="Turk M."/>
            <person name="Zajc J."/>
            <person name="Gunde-Cimerman N."/>
        </authorList>
    </citation>
    <scope>NUCLEOTIDE SEQUENCE [LARGE SCALE GENOMIC DNA]</scope>
    <source>
        <strain evidence="12 13">EXF-10507</strain>
    </source>
</reference>
<dbReference type="Proteomes" id="UP000304928">
    <property type="component" value="Unassembled WGS sequence"/>
</dbReference>
<dbReference type="FunFam" id="1.20.1250.20:FF:000011">
    <property type="entry name" value="MFS multidrug transporter, putative"/>
    <property type="match status" value="1"/>
</dbReference>
<comment type="similarity">
    <text evidence="5">Belongs to the major facilitator superfamily. CAR1 family.</text>
</comment>
<dbReference type="InterPro" id="IPR020846">
    <property type="entry name" value="MFS_dom"/>
</dbReference>
<sequence>MDSSDRSQSATEAYETETKEMHETTWSSTSSSNASLRSIKREESPDSQNDHTVAFADLEPTASRSIPPPPRSQSAFFDPGFEIKWEENDVENPKNWSVWRKAHTIFACTVASCTVVLYSSAYTSGISGAHSMTAELDVPNSTVSLLGLTTYLFGMAAGSMIWAPLSEMLGRRPVYIATLFAFMFFILPCALAKNVGTILVCRFFAAMVGCSVVSNSPGTINDVSTDKHRAFTFSIWCIGLMNGPVIGPLVGGFVFDNLGWRWIHWLTLILAGVSFLLMATVPETYGPTLLRRRTEKKRKETGDVQWWSKHDEKRAFWPLLGASLWRPIYLTASEPILWFWDLYILIIYSMNYLTFVIYPRVFEGLRGWSTGQTGLSYLGIGVGNVLVIACEPLLRKMVQRKKLDAHGKPTPESPVFIVCIGACLVPIGGLVFAWTCTPDVHYIWPILSGIPFGAGTTATFIYGSNYIGRSYGMYAASAMAGNVLTRTIAGGTLPLAGAAMYNALGPHWQGTLLGLLEVLIVPIPFVFYKYGHLIRLKSKFISRMEEEARGGEKGGA</sequence>
<feature type="transmembrane region" description="Helical" evidence="10">
    <location>
        <begin position="415"/>
        <end position="435"/>
    </location>
</feature>
<keyword evidence="3 10" id="KW-1133">Transmembrane helix</keyword>
<feature type="transmembrane region" description="Helical" evidence="10">
    <location>
        <begin position="230"/>
        <end position="250"/>
    </location>
</feature>
<comment type="caution">
    <text evidence="12">The sequence shown here is derived from an EMBL/GenBank/DDBJ whole genome shotgun (WGS) entry which is preliminary data.</text>
</comment>
<dbReference type="Gene3D" id="1.20.1250.20">
    <property type="entry name" value="MFS general substrate transporter like domains"/>
    <property type="match status" value="1"/>
</dbReference>
<dbReference type="AlphaFoldDB" id="A0A4S9JEH1"/>
<feature type="transmembrane region" description="Helical" evidence="10">
    <location>
        <begin position="197"/>
        <end position="218"/>
    </location>
</feature>
<evidence type="ECO:0000256" key="8">
    <source>
        <dbReference type="ARBA" id="ARBA00077167"/>
    </source>
</evidence>
<evidence type="ECO:0000256" key="7">
    <source>
        <dbReference type="ARBA" id="ARBA00069139"/>
    </source>
</evidence>
<comment type="subcellular location">
    <subcellularLocation>
        <location evidence="1">Membrane</location>
        <topology evidence="1">Multi-pass membrane protein</topology>
    </subcellularLocation>
</comment>
<keyword evidence="2 10" id="KW-0812">Transmembrane</keyword>
<evidence type="ECO:0000313" key="13">
    <source>
        <dbReference type="Proteomes" id="UP000304928"/>
    </source>
</evidence>
<evidence type="ECO:0000256" key="1">
    <source>
        <dbReference type="ARBA" id="ARBA00004141"/>
    </source>
</evidence>
<evidence type="ECO:0000256" key="5">
    <source>
        <dbReference type="ARBA" id="ARBA00038347"/>
    </source>
</evidence>
<dbReference type="PROSITE" id="PS50850">
    <property type="entry name" value="MFS"/>
    <property type="match status" value="1"/>
</dbReference>
<feature type="transmembrane region" description="Helical" evidence="10">
    <location>
        <begin position="375"/>
        <end position="394"/>
    </location>
</feature>
<proteinExistence type="inferred from homology"/>
<dbReference type="GO" id="GO:0005886">
    <property type="term" value="C:plasma membrane"/>
    <property type="evidence" value="ECO:0007669"/>
    <property type="project" value="TreeGrafter"/>
</dbReference>
<gene>
    <name evidence="12" type="ORF">D6D15_07060</name>
</gene>
<dbReference type="SUPFAM" id="SSF103473">
    <property type="entry name" value="MFS general substrate transporter"/>
    <property type="match status" value="1"/>
</dbReference>
<evidence type="ECO:0000313" key="12">
    <source>
        <dbReference type="EMBL" id="THW86890.1"/>
    </source>
</evidence>
<dbReference type="PANTHER" id="PTHR23502">
    <property type="entry name" value="MAJOR FACILITATOR SUPERFAMILY"/>
    <property type="match status" value="1"/>
</dbReference>
<dbReference type="Pfam" id="PF07690">
    <property type="entry name" value="MFS_1"/>
    <property type="match status" value="1"/>
</dbReference>
<evidence type="ECO:0000259" key="11">
    <source>
        <dbReference type="PROSITE" id="PS50850"/>
    </source>
</evidence>
<feature type="transmembrane region" description="Helical" evidence="10">
    <location>
        <begin position="262"/>
        <end position="282"/>
    </location>
</feature>
<dbReference type="CDD" id="cd17323">
    <property type="entry name" value="MFS_Tpo1_MDR_like"/>
    <property type="match status" value="1"/>
</dbReference>
<feature type="compositionally biased region" description="Low complexity" evidence="9">
    <location>
        <begin position="24"/>
        <end position="37"/>
    </location>
</feature>
<feature type="transmembrane region" description="Helical" evidence="10">
    <location>
        <begin position="143"/>
        <end position="162"/>
    </location>
</feature>
<evidence type="ECO:0000256" key="3">
    <source>
        <dbReference type="ARBA" id="ARBA00022989"/>
    </source>
</evidence>
<keyword evidence="4 10" id="KW-0472">Membrane</keyword>
<feature type="compositionally biased region" description="Polar residues" evidence="9">
    <location>
        <begin position="1"/>
        <end position="11"/>
    </location>
</feature>
<comment type="function">
    <text evidence="6">MFS transporter; part of the gene cluster that mediates the biosynthesis of cercosporin, a light-activated, non-host-selective toxin. The perylenequinone chromophore of cercosporin absorbs light energy to attain an electronically-activated triplet state and produces active oxygen species such as the hydroxyl radical, superoxide, hydrogen peroxide or singlet oxygen upon reaction with oxygen molecules. These reactive oxygen species cause damage to various cellular components including lipids, proteins and nucleic acids. Responsible for secretion and accumulation of cercosporin, but does not play any roles in self-protection against the toxicity of cercosporin.</text>
</comment>
<evidence type="ECO:0000256" key="9">
    <source>
        <dbReference type="SAM" id="MobiDB-lite"/>
    </source>
</evidence>
<dbReference type="InterPro" id="IPR036259">
    <property type="entry name" value="MFS_trans_sf"/>
</dbReference>
<feature type="transmembrane region" description="Helical" evidence="10">
    <location>
        <begin position="510"/>
        <end position="530"/>
    </location>
</feature>
<feature type="domain" description="Major facilitator superfamily (MFS) profile" evidence="11">
    <location>
        <begin position="104"/>
        <end position="556"/>
    </location>
</feature>
<evidence type="ECO:0000256" key="4">
    <source>
        <dbReference type="ARBA" id="ARBA00023136"/>
    </source>
</evidence>
<accession>A0A4S9JEH1</accession>
<feature type="transmembrane region" description="Helical" evidence="10">
    <location>
        <begin position="336"/>
        <end position="355"/>
    </location>
</feature>
<feature type="transmembrane region" description="Helical" evidence="10">
    <location>
        <begin position="174"/>
        <end position="191"/>
    </location>
</feature>
<evidence type="ECO:0000256" key="2">
    <source>
        <dbReference type="ARBA" id="ARBA00022692"/>
    </source>
</evidence>
<name>A0A4S9JEH1_AURPU</name>
<evidence type="ECO:0000256" key="10">
    <source>
        <dbReference type="SAM" id="Phobius"/>
    </source>
</evidence>
<dbReference type="EMBL" id="QZAR01000138">
    <property type="protein sequence ID" value="THW86890.1"/>
    <property type="molecule type" value="Genomic_DNA"/>
</dbReference>
<protein>
    <recommendedName>
        <fullName evidence="7">Cercosporin MFS transporter CTB4</fullName>
    </recommendedName>
    <alternativeName>
        <fullName evidence="8">Cercosporin toxin biosynthesis cluster protein 4</fullName>
    </alternativeName>
</protein>
<dbReference type="PANTHER" id="PTHR23502:SF12">
    <property type="entry name" value="MULTIDRUG TRANSPORTER, PUTATIVE (AFU_ORTHOLOGUE AFUA_1G06440)-RELATED"/>
    <property type="match status" value="1"/>
</dbReference>
<organism evidence="12 13">
    <name type="scientific">Aureobasidium pullulans</name>
    <name type="common">Black yeast</name>
    <name type="synonym">Pullularia pullulans</name>
    <dbReference type="NCBI Taxonomy" id="5580"/>
    <lineage>
        <taxon>Eukaryota</taxon>
        <taxon>Fungi</taxon>
        <taxon>Dikarya</taxon>
        <taxon>Ascomycota</taxon>
        <taxon>Pezizomycotina</taxon>
        <taxon>Dothideomycetes</taxon>
        <taxon>Dothideomycetidae</taxon>
        <taxon>Dothideales</taxon>
        <taxon>Saccotheciaceae</taxon>
        <taxon>Aureobasidium</taxon>
    </lineage>
</organism>
<dbReference type="InterPro" id="IPR011701">
    <property type="entry name" value="MFS"/>
</dbReference>
<feature type="transmembrane region" description="Helical" evidence="10">
    <location>
        <begin position="441"/>
        <end position="462"/>
    </location>
</feature>
<evidence type="ECO:0000256" key="6">
    <source>
        <dbReference type="ARBA" id="ARBA00053977"/>
    </source>
</evidence>